<dbReference type="PROSITE" id="PS50056">
    <property type="entry name" value="TYR_PHOSPHATASE_2"/>
    <property type="match status" value="1"/>
</dbReference>
<dbReference type="GO" id="GO:0004722">
    <property type="term" value="F:protein serine/threonine phosphatase activity"/>
    <property type="evidence" value="ECO:0007669"/>
    <property type="project" value="UniProtKB-EC"/>
</dbReference>
<evidence type="ECO:0000313" key="9">
    <source>
        <dbReference type="EMBL" id="KAJ8406737.1"/>
    </source>
</evidence>
<keyword evidence="2" id="KW-0378">Hydrolase</keyword>
<accession>A0AAD7WRN0</accession>
<dbReference type="Pfam" id="PF00782">
    <property type="entry name" value="DSPc"/>
    <property type="match status" value="1"/>
</dbReference>
<evidence type="ECO:0000259" key="8">
    <source>
        <dbReference type="PROSITE" id="PS50056"/>
    </source>
</evidence>
<sequence length="239" mass="26820">MSNLDKQHIKGGAGMLRNSGSVDFAEGRYETPSAYDLQRLMWVRSGASSHLDEVRPRIYIGDIMAVKETHTSPRQREYKTPPIPDLLHLLLKNRHPTGPVNEVWPNVYIGDASTARDKALLSNLGITHILNAADGPGRIDTGASFYSDMAVRYYGVDAPDSRDFDLRKVFVHCARGISRSATLVFAFLMINEKLTLAEAIKTVRKHRNVLPNAGFLSQLCHLDMALSLERERMQDPYKL</sequence>
<evidence type="ECO:0000256" key="6">
    <source>
        <dbReference type="PIRSR" id="PIRSR620405-1"/>
    </source>
</evidence>
<protein>
    <recommendedName>
        <fullName evidence="11">Protein-serine/threonine phosphatase</fullName>
    </recommendedName>
</protein>
<evidence type="ECO:0000256" key="2">
    <source>
        <dbReference type="ARBA" id="ARBA00022801"/>
    </source>
</evidence>
<dbReference type="InterPro" id="IPR029021">
    <property type="entry name" value="Prot-tyrosine_phosphatase-like"/>
</dbReference>
<dbReference type="PRINTS" id="PR01908">
    <property type="entry name" value="ADSPHPHTASE"/>
</dbReference>
<dbReference type="PANTHER" id="PTHR45682">
    <property type="entry name" value="AGAP008228-PA"/>
    <property type="match status" value="1"/>
</dbReference>
<dbReference type="PROSITE" id="PS50054">
    <property type="entry name" value="TYR_PHOSPHATASE_DUAL"/>
    <property type="match status" value="1"/>
</dbReference>
<reference evidence="9" key="1">
    <citation type="journal article" date="2023" name="Science">
        <title>Genome structures resolve the early diversification of teleost fishes.</title>
        <authorList>
            <person name="Parey E."/>
            <person name="Louis A."/>
            <person name="Montfort J."/>
            <person name="Bouchez O."/>
            <person name="Roques C."/>
            <person name="Iampietro C."/>
            <person name="Lluch J."/>
            <person name="Castinel A."/>
            <person name="Donnadieu C."/>
            <person name="Desvignes T."/>
            <person name="Floi Bucao C."/>
            <person name="Jouanno E."/>
            <person name="Wen M."/>
            <person name="Mejri S."/>
            <person name="Dirks R."/>
            <person name="Jansen H."/>
            <person name="Henkel C."/>
            <person name="Chen W.J."/>
            <person name="Zahm M."/>
            <person name="Cabau C."/>
            <person name="Klopp C."/>
            <person name="Thompson A.W."/>
            <person name="Robinson-Rechavi M."/>
            <person name="Braasch I."/>
            <person name="Lecointre G."/>
            <person name="Bobe J."/>
            <person name="Postlethwait J.H."/>
            <person name="Berthelot C."/>
            <person name="Roest Crollius H."/>
            <person name="Guiguen Y."/>
        </authorList>
    </citation>
    <scope>NUCLEOTIDE SEQUENCE</scope>
    <source>
        <strain evidence="9">NC1722</strain>
    </source>
</reference>
<evidence type="ECO:0000256" key="4">
    <source>
        <dbReference type="ARBA" id="ARBA00047761"/>
    </source>
</evidence>
<dbReference type="SMART" id="SM00195">
    <property type="entry name" value="DSPc"/>
    <property type="match status" value="1"/>
</dbReference>
<dbReference type="GO" id="GO:0043409">
    <property type="term" value="P:negative regulation of MAPK cascade"/>
    <property type="evidence" value="ECO:0007669"/>
    <property type="project" value="TreeGrafter"/>
</dbReference>
<evidence type="ECO:0000259" key="7">
    <source>
        <dbReference type="PROSITE" id="PS50054"/>
    </source>
</evidence>
<dbReference type="PROSITE" id="PS00383">
    <property type="entry name" value="TYR_PHOSPHATASE_1"/>
    <property type="match status" value="1"/>
</dbReference>
<feature type="domain" description="Tyrosine specific protein phosphatases" evidence="8">
    <location>
        <begin position="168"/>
        <end position="207"/>
    </location>
</feature>
<proteinExistence type="inferred from homology"/>
<feature type="domain" description="Tyrosine-protein phosphatase" evidence="7">
    <location>
        <begin position="98"/>
        <end position="228"/>
    </location>
</feature>
<name>A0AAD7WRN0_9TELE</name>
<dbReference type="InterPro" id="IPR020422">
    <property type="entry name" value="TYR_PHOSPHATASE_DUAL_dom"/>
</dbReference>
<comment type="caution">
    <text evidence="9">The sequence shown here is derived from an EMBL/GenBank/DDBJ whole genome shotgun (WGS) entry which is preliminary data.</text>
</comment>
<dbReference type="Proteomes" id="UP001221898">
    <property type="component" value="Unassembled WGS sequence"/>
</dbReference>
<evidence type="ECO:0000313" key="10">
    <source>
        <dbReference type="Proteomes" id="UP001221898"/>
    </source>
</evidence>
<dbReference type="InterPro" id="IPR016130">
    <property type="entry name" value="Tyr_Pase_AS"/>
</dbReference>
<dbReference type="InterPro" id="IPR000340">
    <property type="entry name" value="Dual-sp_phosphatase_cat-dom"/>
</dbReference>
<comment type="catalytic activity">
    <reaction evidence="5">
        <text>O-phospho-L-threonyl-[protein] + H2O = L-threonyl-[protein] + phosphate</text>
        <dbReference type="Rhea" id="RHEA:47004"/>
        <dbReference type="Rhea" id="RHEA-COMP:11060"/>
        <dbReference type="Rhea" id="RHEA-COMP:11605"/>
        <dbReference type="ChEBI" id="CHEBI:15377"/>
        <dbReference type="ChEBI" id="CHEBI:30013"/>
        <dbReference type="ChEBI" id="CHEBI:43474"/>
        <dbReference type="ChEBI" id="CHEBI:61977"/>
        <dbReference type="EC" id="3.1.3.16"/>
    </reaction>
</comment>
<evidence type="ECO:0000256" key="3">
    <source>
        <dbReference type="ARBA" id="ARBA00022912"/>
    </source>
</evidence>
<dbReference type="Gene3D" id="3.90.190.10">
    <property type="entry name" value="Protein tyrosine phosphatase superfamily"/>
    <property type="match status" value="2"/>
</dbReference>
<dbReference type="GO" id="GO:0005737">
    <property type="term" value="C:cytoplasm"/>
    <property type="evidence" value="ECO:0007669"/>
    <property type="project" value="TreeGrafter"/>
</dbReference>
<dbReference type="EMBL" id="JAINUG010000042">
    <property type="protein sequence ID" value="KAJ8406737.1"/>
    <property type="molecule type" value="Genomic_DNA"/>
</dbReference>
<dbReference type="SUPFAM" id="SSF52799">
    <property type="entry name" value="(Phosphotyrosine protein) phosphatases II"/>
    <property type="match status" value="1"/>
</dbReference>
<organism evidence="9 10">
    <name type="scientific">Aldrovandia affinis</name>
    <dbReference type="NCBI Taxonomy" id="143900"/>
    <lineage>
        <taxon>Eukaryota</taxon>
        <taxon>Metazoa</taxon>
        <taxon>Chordata</taxon>
        <taxon>Craniata</taxon>
        <taxon>Vertebrata</taxon>
        <taxon>Euteleostomi</taxon>
        <taxon>Actinopterygii</taxon>
        <taxon>Neopterygii</taxon>
        <taxon>Teleostei</taxon>
        <taxon>Notacanthiformes</taxon>
        <taxon>Halosauridae</taxon>
        <taxon>Aldrovandia</taxon>
    </lineage>
</organism>
<feature type="active site" description="Phosphocysteine intermediate" evidence="6">
    <location>
        <position position="173"/>
    </location>
</feature>
<keyword evidence="10" id="KW-1185">Reference proteome</keyword>
<dbReference type="InterPro" id="IPR020405">
    <property type="entry name" value="Atypical_DUSP_subfamA"/>
</dbReference>
<dbReference type="AlphaFoldDB" id="A0AAD7WRN0"/>
<keyword evidence="3" id="KW-0904">Protein phosphatase</keyword>
<dbReference type="GO" id="GO:0033549">
    <property type="term" value="F:MAP kinase phosphatase activity"/>
    <property type="evidence" value="ECO:0007669"/>
    <property type="project" value="TreeGrafter"/>
</dbReference>
<dbReference type="GO" id="GO:0008138">
    <property type="term" value="F:protein tyrosine/serine/threonine phosphatase activity"/>
    <property type="evidence" value="ECO:0007669"/>
    <property type="project" value="InterPro"/>
</dbReference>
<dbReference type="PANTHER" id="PTHR45682:SF10">
    <property type="entry name" value="DUAL SPECIFICITY PROTEIN PHOSPHATASE 13 ISOFORM B"/>
    <property type="match status" value="1"/>
</dbReference>
<evidence type="ECO:0000256" key="5">
    <source>
        <dbReference type="ARBA" id="ARBA00048336"/>
    </source>
</evidence>
<evidence type="ECO:0008006" key="11">
    <source>
        <dbReference type="Google" id="ProtNLM"/>
    </source>
</evidence>
<gene>
    <name evidence="9" type="ORF">AAFF_G00296530</name>
</gene>
<comment type="similarity">
    <text evidence="1">Belongs to the protein-tyrosine phosphatase family. Non-receptor class dual specificity subfamily.</text>
</comment>
<dbReference type="PRINTS" id="PR01909">
    <property type="entry name" value="ADSPHPHTASEA"/>
</dbReference>
<evidence type="ECO:0000256" key="1">
    <source>
        <dbReference type="ARBA" id="ARBA00008601"/>
    </source>
</evidence>
<comment type="catalytic activity">
    <reaction evidence="4">
        <text>O-phospho-L-seryl-[protein] + H2O = L-seryl-[protein] + phosphate</text>
        <dbReference type="Rhea" id="RHEA:20629"/>
        <dbReference type="Rhea" id="RHEA-COMP:9863"/>
        <dbReference type="Rhea" id="RHEA-COMP:11604"/>
        <dbReference type="ChEBI" id="CHEBI:15377"/>
        <dbReference type="ChEBI" id="CHEBI:29999"/>
        <dbReference type="ChEBI" id="CHEBI:43474"/>
        <dbReference type="ChEBI" id="CHEBI:83421"/>
        <dbReference type="EC" id="3.1.3.16"/>
    </reaction>
</comment>
<dbReference type="InterPro" id="IPR000387">
    <property type="entry name" value="Tyr_Pase_dom"/>
</dbReference>